<feature type="transmembrane region" description="Helical" evidence="1">
    <location>
        <begin position="36"/>
        <end position="59"/>
    </location>
</feature>
<protein>
    <submittedName>
        <fullName evidence="2">Uncharacterized protein</fullName>
    </submittedName>
</protein>
<sequence length="306" mass="34743">MWLLLWPLIFWAAAVVLAASLSYIRRRGEMPRTEFILSGIFALLNSTVITLLGYQWAWYELDFDELNTEYPHIINIHRIVSHVLFFLFLGVSIICLGAYLLAIRTRSNHNRHDDSTRAQLLFCAFAIGSAWMITYPSSQAKDGQDYFSDLFETGKHEELQDALRGLANLHIGLMIIAWLLFYAGMCSLVRGLYTLRSHVWAYVYNNRLSRFQHRVPTSVDSSDPFTRSEFGDFGAAFSSNRALVELKSFDQYSVVRPDAAATLRGYPSQPPPVFLGEEKLSSSLVSIDTFDDEVPQTTPCSSVYHA</sequence>
<accession>A0A1B7P6M1</accession>
<evidence type="ECO:0000313" key="2">
    <source>
        <dbReference type="EMBL" id="OAX84629.1"/>
    </source>
</evidence>
<feature type="transmembrane region" description="Helical" evidence="1">
    <location>
        <begin position="169"/>
        <end position="189"/>
    </location>
</feature>
<keyword evidence="1" id="KW-0472">Membrane</keyword>
<evidence type="ECO:0000313" key="3">
    <source>
        <dbReference type="Proteomes" id="UP000091918"/>
    </source>
</evidence>
<keyword evidence="1" id="KW-0812">Transmembrane</keyword>
<comment type="caution">
    <text evidence="2">The sequence shown here is derived from an EMBL/GenBank/DDBJ whole genome shotgun (WGS) entry which is preliminary data.</text>
</comment>
<proteinExistence type="predicted"/>
<dbReference type="Proteomes" id="UP000091918">
    <property type="component" value="Unassembled WGS sequence"/>
</dbReference>
<organism evidence="2 3">
    <name type="scientific">Emergomyces africanus</name>
    <dbReference type="NCBI Taxonomy" id="1955775"/>
    <lineage>
        <taxon>Eukaryota</taxon>
        <taxon>Fungi</taxon>
        <taxon>Dikarya</taxon>
        <taxon>Ascomycota</taxon>
        <taxon>Pezizomycotina</taxon>
        <taxon>Eurotiomycetes</taxon>
        <taxon>Eurotiomycetidae</taxon>
        <taxon>Onygenales</taxon>
        <taxon>Ajellomycetaceae</taxon>
        <taxon>Emergomyces</taxon>
    </lineage>
</organism>
<feature type="transmembrane region" description="Helical" evidence="1">
    <location>
        <begin position="79"/>
        <end position="103"/>
    </location>
</feature>
<dbReference type="AlphaFoldDB" id="A0A1B7P6M1"/>
<evidence type="ECO:0000256" key="1">
    <source>
        <dbReference type="SAM" id="Phobius"/>
    </source>
</evidence>
<keyword evidence="1" id="KW-1133">Transmembrane helix</keyword>
<keyword evidence="3" id="KW-1185">Reference proteome</keyword>
<reference evidence="2 3" key="1">
    <citation type="submission" date="2015-07" db="EMBL/GenBank/DDBJ databases">
        <title>Emmonsia species relationships and genome sequence.</title>
        <authorList>
            <person name="Cuomo C.A."/>
            <person name="Schwartz I.S."/>
            <person name="Kenyon C."/>
            <person name="de Hoog G.S."/>
            <person name="Govender N.P."/>
            <person name="Botha A."/>
            <person name="Moreno L."/>
            <person name="de Vries M."/>
            <person name="Munoz J.F."/>
            <person name="Stielow J.B."/>
        </authorList>
    </citation>
    <scope>NUCLEOTIDE SEQUENCE [LARGE SCALE GENOMIC DNA]</scope>
    <source>
        <strain evidence="2 3">CBS 136260</strain>
    </source>
</reference>
<name>A0A1B7P6M1_9EURO</name>
<gene>
    <name evidence="2" type="ORF">ACJ72_00993</name>
</gene>
<dbReference type="EMBL" id="LGUA01000061">
    <property type="protein sequence ID" value="OAX84629.1"/>
    <property type="molecule type" value="Genomic_DNA"/>
</dbReference>
<feature type="transmembrane region" description="Helical" evidence="1">
    <location>
        <begin position="115"/>
        <end position="133"/>
    </location>
</feature>
<dbReference type="OrthoDB" id="4187095at2759"/>
<feature type="transmembrane region" description="Helical" evidence="1">
    <location>
        <begin position="6"/>
        <end position="24"/>
    </location>
</feature>